<dbReference type="PANTHER" id="PTHR36009">
    <property type="match status" value="1"/>
</dbReference>
<accession>A0A445AB89</accession>
<keyword evidence="3" id="KW-0812">Transmembrane</keyword>
<dbReference type="PANTHER" id="PTHR36009:SF3">
    <property type="entry name" value="TRANSMEMBRANE PROTEIN"/>
    <property type="match status" value="1"/>
</dbReference>
<evidence type="ECO:0000313" key="5">
    <source>
        <dbReference type="Proteomes" id="UP000289738"/>
    </source>
</evidence>
<feature type="transmembrane region" description="Helical" evidence="3">
    <location>
        <begin position="243"/>
        <end position="264"/>
    </location>
</feature>
<evidence type="ECO:0000256" key="2">
    <source>
        <dbReference type="SAM" id="MobiDB-lite"/>
    </source>
</evidence>
<gene>
    <name evidence="4" type="ORF">Ahy_B02g057220</name>
</gene>
<dbReference type="EMBL" id="SDMP01000012">
    <property type="protein sequence ID" value="RYR23733.1"/>
    <property type="molecule type" value="Genomic_DNA"/>
</dbReference>
<dbReference type="Proteomes" id="UP000289738">
    <property type="component" value="Chromosome B02"/>
</dbReference>
<dbReference type="STRING" id="3818.A0A445AB89"/>
<organism evidence="4 5">
    <name type="scientific">Arachis hypogaea</name>
    <name type="common">Peanut</name>
    <dbReference type="NCBI Taxonomy" id="3818"/>
    <lineage>
        <taxon>Eukaryota</taxon>
        <taxon>Viridiplantae</taxon>
        <taxon>Streptophyta</taxon>
        <taxon>Embryophyta</taxon>
        <taxon>Tracheophyta</taxon>
        <taxon>Spermatophyta</taxon>
        <taxon>Magnoliopsida</taxon>
        <taxon>eudicotyledons</taxon>
        <taxon>Gunneridae</taxon>
        <taxon>Pentapetalae</taxon>
        <taxon>rosids</taxon>
        <taxon>fabids</taxon>
        <taxon>Fabales</taxon>
        <taxon>Fabaceae</taxon>
        <taxon>Papilionoideae</taxon>
        <taxon>50 kb inversion clade</taxon>
        <taxon>dalbergioids sensu lato</taxon>
        <taxon>Dalbergieae</taxon>
        <taxon>Pterocarpus clade</taxon>
        <taxon>Arachis</taxon>
    </lineage>
</organism>
<reference evidence="4 5" key="1">
    <citation type="submission" date="2019-01" db="EMBL/GenBank/DDBJ databases">
        <title>Sequencing of cultivated peanut Arachis hypogaea provides insights into genome evolution and oil improvement.</title>
        <authorList>
            <person name="Chen X."/>
        </authorList>
    </citation>
    <scope>NUCLEOTIDE SEQUENCE [LARGE SCALE GENOMIC DNA]</scope>
    <source>
        <strain evidence="5">cv. Fuhuasheng</strain>
        <tissue evidence="4">Leaves</tissue>
    </source>
</reference>
<keyword evidence="1" id="KW-0175">Coiled coil</keyword>
<keyword evidence="3" id="KW-0472">Membrane</keyword>
<keyword evidence="5" id="KW-1185">Reference proteome</keyword>
<keyword evidence="3" id="KW-1133">Transmembrane helix</keyword>
<evidence type="ECO:0000256" key="3">
    <source>
        <dbReference type="SAM" id="Phobius"/>
    </source>
</evidence>
<name>A0A445AB89_ARAHY</name>
<sequence>MIQHYFPVIQTTSCKSTISSLILSSFSNETTTNKNKSTFRGLGCAAASASSQQVSVPAAIRSSADWKNTRKNKKCRRRNTEKSSITCDHKHASSSFSSSFQDVWCGPGIGFASDHASASVNCVVARKNASSRRSLDAVERATHREKNKCYSIWIRNANIFYFVLSTVVVAIAVANPTDLVKVRLQAEGKLPVILEKLRVVEEKRQEVEARARELDKQVASLREGVSLETKLLSRKELKKQSSCLALLLSCFGGAYALLPYFILWNPPAPPIEETELKSWPLIFLESKVTAVIGYSKVDILCSEGGKQRIILMDQESQEASILPSSLRSSRKNEAIHKLGY</sequence>
<dbReference type="AlphaFoldDB" id="A0A445AB89"/>
<proteinExistence type="predicted"/>
<comment type="caution">
    <text evidence="4">The sequence shown here is derived from an EMBL/GenBank/DDBJ whole genome shotgun (WGS) entry which is preliminary data.</text>
</comment>
<feature type="region of interest" description="Disordered" evidence="2">
    <location>
        <begin position="61"/>
        <end position="82"/>
    </location>
</feature>
<feature type="coiled-coil region" evidence="1">
    <location>
        <begin position="197"/>
        <end position="224"/>
    </location>
</feature>
<evidence type="ECO:0000313" key="4">
    <source>
        <dbReference type="EMBL" id="RYR23733.1"/>
    </source>
</evidence>
<feature type="transmembrane region" description="Helical" evidence="3">
    <location>
        <begin position="152"/>
        <end position="174"/>
    </location>
</feature>
<protein>
    <submittedName>
        <fullName evidence="4">Uncharacterized protein</fullName>
    </submittedName>
</protein>
<evidence type="ECO:0000256" key="1">
    <source>
        <dbReference type="SAM" id="Coils"/>
    </source>
</evidence>
<feature type="compositionally biased region" description="Basic residues" evidence="2">
    <location>
        <begin position="69"/>
        <end position="79"/>
    </location>
</feature>